<gene>
    <name evidence="1" type="ORF">O6H91_04G098700</name>
</gene>
<dbReference type="EMBL" id="CM055095">
    <property type="protein sequence ID" value="KAJ7559732.1"/>
    <property type="molecule type" value="Genomic_DNA"/>
</dbReference>
<proteinExistence type="predicted"/>
<keyword evidence="2" id="KW-1185">Reference proteome</keyword>
<organism evidence="1 2">
    <name type="scientific">Diphasiastrum complanatum</name>
    <name type="common">Issler's clubmoss</name>
    <name type="synonym">Lycopodium complanatum</name>
    <dbReference type="NCBI Taxonomy" id="34168"/>
    <lineage>
        <taxon>Eukaryota</taxon>
        <taxon>Viridiplantae</taxon>
        <taxon>Streptophyta</taxon>
        <taxon>Embryophyta</taxon>
        <taxon>Tracheophyta</taxon>
        <taxon>Lycopodiopsida</taxon>
        <taxon>Lycopodiales</taxon>
        <taxon>Lycopodiaceae</taxon>
        <taxon>Lycopodioideae</taxon>
        <taxon>Diphasiastrum</taxon>
    </lineage>
</organism>
<comment type="caution">
    <text evidence="1">The sequence shown here is derived from an EMBL/GenBank/DDBJ whole genome shotgun (WGS) entry which is preliminary data.</text>
</comment>
<dbReference type="Proteomes" id="UP001162992">
    <property type="component" value="Chromosome 4"/>
</dbReference>
<accession>A0ACC2DZW6</accession>
<evidence type="ECO:0000313" key="2">
    <source>
        <dbReference type="Proteomes" id="UP001162992"/>
    </source>
</evidence>
<sequence length="99" mass="11329">MLERNDLAGEEERIRQRSRCRAKIYALDSCQRKYPKEPERGMLCKHLNHAAALCLVSFVCPDQVEAVQSYCSSLGTVSKQKRCREARESLEDCLAAHQD</sequence>
<protein>
    <submittedName>
        <fullName evidence="1">Uncharacterized protein</fullName>
    </submittedName>
</protein>
<evidence type="ECO:0000313" key="1">
    <source>
        <dbReference type="EMBL" id="KAJ7559732.1"/>
    </source>
</evidence>
<reference evidence="2" key="1">
    <citation type="journal article" date="2024" name="Proc. Natl. Acad. Sci. U.S.A.">
        <title>Extraordinary preservation of gene collinearity over three hundred million years revealed in homosporous lycophytes.</title>
        <authorList>
            <person name="Li C."/>
            <person name="Wickell D."/>
            <person name="Kuo L.Y."/>
            <person name="Chen X."/>
            <person name="Nie B."/>
            <person name="Liao X."/>
            <person name="Peng D."/>
            <person name="Ji J."/>
            <person name="Jenkins J."/>
            <person name="Williams M."/>
            <person name="Shu S."/>
            <person name="Plott C."/>
            <person name="Barry K."/>
            <person name="Rajasekar S."/>
            <person name="Grimwood J."/>
            <person name="Han X."/>
            <person name="Sun S."/>
            <person name="Hou Z."/>
            <person name="He W."/>
            <person name="Dai G."/>
            <person name="Sun C."/>
            <person name="Schmutz J."/>
            <person name="Leebens-Mack J.H."/>
            <person name="Li F.W."/>
            <person name="Wang L."/>
        </authorList>
    </citation>
    <scope>NUCLEOTIDE SEQUENCE [LARGE SCALE GENOMIC DNA]</scope>
    <source>
        <strain evidence="2">cv. PW_Plant_1</strain>
    </source>
</reference>
<name>A0ACC2DZW6_DIPCM</name>